<gene>
    <name evidence="3" type="ORF">APZ42_005006</name>
</gene>
<reference evidence="3 4" key="1">
    <citation type="submission" date="2016-03" db="EMBL/GenBank/DDBJ databases">
        <title>EvidentialGene: Evidence-directed Construction of Genes on Genomes.</title>
        <authorList>
            <person name="Gilbert D.G."/>
            <person name="Choi J.-H."/>
            <person name="Mockaitis K."/>
            <person name="Colbourne J."/>
            <person name="Pfrender M."/>
        </authorList>
    </citation>
    <scope>NUCLEOTIDE SEQUENCE [LARGE SCALE GENOMIC DNA]</scope>
    <source>
        <strain evidence="3 4">Xinb3</strain>
        <tissue evidence="3">Complete organism</tissue>
    </source>
</reference>
<dbReference type="Pfam" id="PF03184">
    <property type="entry name" value="DDE_1"/>
    <property type="match status" value="1"/>
</dbReference>
<feature type="domain" description="DDE-1" evidence="2">
    <location>
        <begin position="1"/>
        <end position="60"/>
    </location>
</feature>
<dbReference type="EMBL" id="LRGB01014347">
    <property type="protein sequence ID" value="KZR99216.1"/>
    <property type="molecule type" value="Genomic_DNA"/>
</dbReference>
<evidence type="ECO:0000259" key="2">
    <source>
        <dbReference type="Pfam" id="PF03184"/>
    </source>
</evidence>
<accession>A0A164GQ69</accession>
<proteinExistence type="predicted"/>
<name>A0A164GQ69_9CRUS</name>
<comment type="caution">
    <text evidence="3">The sequence shown here is derived from an EMBL/GenBank/DDBJ whole genome shotgun (WGS) entry which is preliminary data.</text>
</comment>
<dbReference type="GO" id="GO:0003676">
    <property type="term" value="F:nucleic acid binding"/>
    <property type="evidence" value="ECO:0007669"/>
    <property type="project" value="InterPro"/>
</dbReference>
<evidence type="ECO:0000256" key="1">
    <source>
        <dbReference type="SAM" id="MobiDB-lite"/>
    </source>
</evidence>
<organism evidence="3 4">
    <name type="scientific">Daphnia magna</name>
    <dbReference type="NCBI Taxonomy" id="35525"/>
    <lineage>
        <taxon>Eukaryota</taxon>
        <taxon>Metazoa</taxon>
        <taxon>Ecdysozoa</taxon>
        <taxon>Arthropoda</taxon>
        <taxon>Crustacea</taxon>
        <taxon>Branchiopoda</taxon>
        <taxon>Diplostraca</taxon>
        <taxon>Cladocera</taxon>
        <taxon>Anomopoda</taxon>
        <taxon>Daphniidae</taxon>
        <taxon>Daphnia</taxon>
    </lineage>
</organism>
<sequence length="240" mass="26394">DNHSSHLDFSVIKFAKENGIHLLTFPPHCSHRLQPLDITVFGPFKSALKQAFNDWMLQHPGKRITIHDVAELSRLPYLASFTPANIIAGFKNSGISPFNRDIFPASAFLPSFSTDRPIGLENFDSVIAETSGIMLNSRIIAEEIRPYLALAESIAAPLSDGTSGAGTVAVVLPSTLRPFPQISPASTEGRRRTPGRTRILTDTPEKNAIEDAANRRAQQLPASQMEKSRKRIKRSLDLEA</sequence>
<feature type="compositionally biased region" description="Basic and acidic residues" evidence="1">
    <location>
        <begin position="203"/>
        <end position="214"/>
    </location>
</feature>
<feature type="region of interest" description="Disordered" evidence="1">
    <location>
        <begin position="180"/>
        <end position="240"/>
    </location>
</feature>
<feature type="non-terminal residue" evidence="3">
    <location>
        <position position="240"/>
    </location>
</feature>
<evidence type="ECO:0000313" key="4">
    <source>
        <dbReference type="Proteomes" id="UP000076858"/>
    </source>
</evidence>
<protein>
    <recommendedName>
        <fullName evidence="2">DDE-1 domain-containing protein</fullName>
    </recommendedName>
</protein>
<dbReference type="Proteomes" id="UP000076858">
    <property type="component" value="Unassembled WGS sequence"/>
</dbReference>
<keyword evidence="4" id="KW-1185">Reference proteome</keyword>
<dbReference type="AlphaFoldDB" id="A0A164GQ69"/>
<dbReference type="InterPro" id="IPR004875">
    <property type="entry name" value="DDE_SF_endonuclease_dom"/>
</dbReference>
<feature type="non-terminal residue" evidence="3">
    <location>
        <position position="1"/>
    </location>
</feature>
<evidence type="ECO:0000313" key="3">
    <source>
        <dbReference type="EMBL" id="KZR99216.1"/>
    </source>
</evidence>
<dbReference type="OrthoDB" id="6377204at2759"/>